<dbReference type="PANTHER" id="PTHR35535">
    <property type="entry name" value="HEAT SHOCK PROTEIN HSLJ"/>
    <property type="match status" value="1"/>
</dbReference>
<evidence type="ECO:0000313" key="3">
    <source>
        <dbReference type="Proteomes" id="UP000660680"/>
    </source>
</evidence>
<dbReference type="InterPro" id="IPR053147">
    <property type="entry name" value="Hsp_HslJ-like"/>
</dbReference>
<dbReference type="EMBL" id="BMRB01000004">
    <property type="protein sequence ID" value="GGS47380.1"/>
    <property type="molecule type" value="Genomic_DNA"/>
</dbReference>
<dbReference type="PANTHER" id="PTHR35535:SF2">
    <property type="entry name" value="DUF306 DOMAIN-CONTAINING PROTEIN"/>
    <property type="match status" value="1"/>
</dbReference>
<dbReference type="InterPro" id="IPR038670">
    <property type="entry name" value="HslJ-like_sf"/>
</dbReference>
<dbReference type="Proteomes" id="UP000660680">
    <property type="component" value="Unassembled WGS sequence"/>
</dbReference>
<dbReference type="Pfam" id="PF03724">
    <property type="entry name" value="META"/>
    <property type="match status" value="2"/>
</dbReference>
<name>A0A918GMS9_9PSEU</name>
<protein>
    <recommendedName>
        <fullName evidence="1">DUF306 domain-containing protein</fullName>
    </recommendedName>
</protein>
<accession>A0A918GMS9</accession>
<dbReference type="Gene3D" id="2.40.128.270">
    <property type="match status" value="2"/>
</dbReference>
<dbReference type="AlphaFoldDB" id="A0A918GMS9"/>
<feature type="domain" description="DUF306" evidence="1">
    <location>
        <begin position="131"/>
        <end position="231"/>
    </location>
</feature>
<proteinExistence type="predicted"/>
<sequence length="238" mass="24505">MLLVAMTACGEGSTPVGVGPGAAGPTGVYVSQSGHELVEGTRVRVEFTDDGRLLASAGCNTMSGPVETGGGKVVVRDLSVTEMGCDPARHAQDEWLAGLLTASPAWRMDGERLVLTANDTELVMARETVPPLLGTTWVVDTLVEGEVASSVPTRATLTFSADRVAVDTGCNTGGATYRMTGNAIVFEPPVLTRMACAPEVMAVEDAIVAVMDGKAEVSTDGQTMTLSNGAKGIRMTAG</sequence>
<reference evidence="2" key="2">
    <citation type="submission" date="2020-09" db="EMBL/GenBank/DDBJ databases">
        <authorList>
            <person name="Sun Q."/>
            <person name="Ohkuma M."/>
        </authorList>
    </citation>
    <scope>NUCLEOTIDE SEQUENCE</scope>
    <source>
        <strain evidence="2">JCM 3276</strain>
    </source>
</reference>
<reference evidence="2" key="1">
    <citation type="journal article" date="2014" name="Int. J. Syst. Evol. Microbiol.">
        <title>Complete genome sequence of Corynebacterium casei LMG S-19264T (=DSM 44701T), isolated from a smear-ripened cheese.</title>
        <authorList>
            <consortium name="US DOE Joint Genome Institute (JGI-PGF)"/>
            <person name="Walter F."/>
            <person name="Albersmeier A."/>
            <person name="Kalinowski J."/>
            <person name="Ruckert C."/>
        </authorList>
    </citation>
    <scope>NUCLEOTIDE SEQUENCE</scope>
    <source>
        <strain evidence="2">JCM 3276</strain>
    </source>
</reference>
<comment type="caution">
    <text evidence="2">The sequence shown here is derived from an EMBL/GenBank/DDBJ whole genome shotgun (WGS) entry which is preliminary data.</text>
</comment>
<evidence type="ECO:0000259" key="1">
    <source>
        <dbReference type="Pfam" id="PF03724"/>
    </source>
</evidence>
<keyword evidence="3" id="KW-1185">Reference proteome</keyword>
<evidence type="ECO:0000313" key="2">
    <source>
        <dbReference type="EMBL" id="GGS47380.1"/>
    </source>
</evidence>
<feature type="domain" description="DUF306" evidence="1">
    <location>
        <begin position="33"/>
        <end position="123"/>
    </location>
</feature>
<organism evidence="2 3">
    <name type="scientific">Actinokineospora fastidiosa</name>
    <dbReference type="NCBI Taxonomy" id="1816"/>
    <lineage>
        <taxon>Bacteria</taxon>
        <taxon>Bacillati</taxon>
        <taxon>Actinomycetota</taxon>
        <taxon>Actinomycetes</taxon>
        <taxon>Pseudonocardiales</taxon>
        <taxon>Pseudonocardiaceae</taxon>
        <taxon>Actinokineospora</taxon>
    </lineage>
</organism>
<dbReference type="InterPro" id="IPR005184">
    <property type="entry name" value="DUF306_Meta_HslJ"/>
</dbReference>
<gene>
    <name evidence="2" type="ORF">GCM10010171_48290</name>
</gene>